<evidence type="ECO:0000313" key="2">
    <source>
        <dbReference type="EMBL" id="VDP75870.1"/>
    </source>
</evidence>
<dbReference type="OrthoDB" id="6258953at2759"/>
<accession>A0A183AF18</accession>
<sequence length="355" mass="39038">MWVEYCQIARAKARLRIMASHVILLVFELLRDIWHDHARLLWRDPKLFHTYAGSGSAETHPYIGSEDLSNRNSPCVTDPKHLIVARLNVLVLLSKRVFLRLEEQRIFYEPVLGAIYQICLDLSYGPEESKESRSVTSPHSRLAPQRTVGLRSTRFRGVRTDSHEPSQSPAVSDSSQTSALAKSSFASRATRIHPRMRASCLSTPLSGPRNPRDDIDRAADTTPSPPGCLTSSSLVSSVGERQLFLRLAYHLVRVAPQLFPCSLVQAVAAPCLRAGRFQTVGDFGTGGADLLGQPRDRSPVRVALRPVLGPAPCIPPRNITTGYDQICTQSDSGANPITSDVALRTCLLILAELGE</sequence>
<dbReference type="EMBL" id="UZAN01042420">
    <property type="protein sequence ID" value="VDP75870.1"/>
    <property type="molecule type" value="Genomic_DNA"/>
</dbReference>
<keyword evidence="3" id="KW-1185">Reference proteome</keyword>
<feature type="region of interest" description="Disordered" evidence="1">
    <location>
        <begin position="129"/>
        <end position="179"/>
    </location>
</feature>
<dbReference type="WBParaSite" id="ECPE_0000556601-mRNA-1">
    <property type="protein sequence ID" value="ECPE_0000556601-mRNA-1"/>
    <property type="gene ID" value="ECPE_0000556601"/>
</dbReference>
<organism evidence="4">
    <name type="scientific">Echinostoma caproni</name>
    <dbReference type="NCBI Taxonomy" id="27848"/>
    <lineage>
        <taxon>Eukaryota</taxon>
        <taxon>Metazoa</taxon>
        <taxon>Spiralia</taxon>
        <taxon>Lophotrochozoa</taxon>
        <taxon>Platyhelminthes</taxon>
        <taxon>Trematoda</taxon>
        <taxon>Digenea</taxon>
        <taxon>Plagiorchiida</taxon>
        <taxon>Echinostomata</taxon>
        <taxon>Echinostomatoidea</taxon>
        <taxon>Echinostomatidae</taxon>
        <taxon>Echinostoma</taxon>
    </lineage>
</organism>
<feature type="compositionally biased region" description="Basic and acidic residues" evidence="1">
    <location>
        <begin position="210"/>
        <end position="219"/>
    </location>
</feature>
<dbReference type="AlphaFoldDB" id="A0A183AF18"/>
<reference evidence="2 3" key="2">
    <citation type="submission" date="2018-11" db="EMBL/GenBank/DDBJ databases">
        <authorList>
            <consortium name="Pathogen Informatics"/>
        </authorList>
    </citation>
    <scope>NUCLEOTIDE SEQUENCE [LARGE SCALE GENOMIC DNA]</scope>
    <source>
        <strain evidence="2 3">Egypt</strain>
    </source>
</reference>
<evidence type="ECO:0000256" key="1">
    <source>
        <dbReference type="SAM" id="MobiDB-lite"/>
    </source>
</evidence>
<proteinExistence type="predicted"/>
<protein>
    <submittedName>
        <fullName evidence="2 4">Uncharacterized protein</fullName>
    </submittedName>
</protein>
<gene>
    <name evidence="2" type="ORF">ECPE_LOCUS5553</name>
</gene>
<evidence type="ECO:0000313" key="4">
    <source>
        <dbReference type="WBParaSite" id="ECPE_0000556601-mRNA-1"/>
    </source>
</evidence>
<reference evidence="4" key="1">
    <citation type="submission" date="2016-06" db="UniProtKB">
        <authorList>
            <consortium name="WormBaseParasite"/>
        </authorList>
    </citation>
    <scope>IDENTIFICATION</scope>
</reference>
<name>A0A183AF18_9TREM</name>
<feature type="compositionally biased region" description="Polar residues" evidence="1">
    <location>
        <begin position="165"/>
        <end position="179"/>
    </location>
</feature>
<dbReference type="Proteomes" id="UP000272942">
    <property type="component" value="Unassembled WGS sequence"/>
</dbReference>
<feature type="region of interest" description="Disordered" evidence="1">
    <location>
        <begin position="197"/>
        <end position="233"/>
    </location>
</feature>
<evidence type="ECO:0000313" key="3">
    <source>
        <dbReference type="Proteomes" id="UP000272942"/>
    </source>
</evidence>